<gene>
    <name evidence="2" type="ORF">MYCOZU2_00465</name>
</gene>
<name>A0A7U5MG63_MYCIT</name>
<dbReference type="EMBL" id="CP015267">
    <property type="protein sequence ID" value="ASL12927.1"/>
    <property type="molecule type" value="Genomic_DNA"/>
</dbReference>
<accession>A0A7U5MG63</accession>
<proteinExistence type="predicted"/>
<dbReference type="Proteomes" id="UP000198286">
    <property type="component" value="Chromosome"/>
</dbReference>
<protein>
    <submittedName>
        <fullName evidence="2">Integrase catalytic subunit</fullName>
    </submittedName>
</protein>
<evidence type="ECO:0000313" key="3">
    <source>
        <dbReference type="Proteomes" id="UP000198286"/>
    </source>
</evidence>
<evidence type="ECO:0000256" key="1">
    <source>
        <dbReference type="SAM" id="MobiDB-lite"/>
    </source>
</evidence>
<dbReference type="AlphaFoldDB" id="A0A7U5MG63"/>
<reference evidence="2 3" key="1">
    <citation type="journal article" date="2017" name="Lancet Infect. Dis.">
        <title>Global outbreak of severe Mycobacterium chimaera disease after cardiac surgery: a molecular epidemiological study.</title>
        <authorList>
            <person name="van Ingen J."/>
            <person name="Kohl T."/>
            <person name="Kranzer K."/>
            <person name="Hasse B."/>
            <person name="Keller P."/>
            <person name="Szafranska A."/>
            <person name="Hillemann D."/>
            <person name="Chand M."/>
            <person name="Schreiber P."/>
            <person name="Sommerstein R."/>
            <person name="Berger C."/>
            <person name="Genoni M."/>
            <person name="Ruegg C."/>
            <person name="Troillet N."/>
            <person name="Widmer A.F."/>
            <person name="Becker S.L."/>
            <person name="Herrmann M."/>
            <person name="Eckmanns T."/>
            <person name="Haller S."/>
            <person name="Hoeller C."/>
            <person name="Debast S.B."/>
            <person name="Wolfhagen M.J."/>
            <person name="Hopman J."/>
            <person name="Kluytmans J."/>
            <person name="Langelaar M."/>
            <person name="Notermans D.W."/>
            <person name="ten Oever J."/>
            <person name="van den Barselaar P."/>
            <person name="Vonk A.B.A."/>
            <person name="Vos M.C."/>
            <person name="Ahmed N."/>
            <person name="Brown T."/>
            <person name="Crook D."/>
            <person name="Lamagni T."/>
            <person name="Phin N."/>
            <person name="Smith E.G."/>
            <person name="Zambon M."/>
            <person name="Serr A."/>
            <person name="Goetting T."/>
            <person name="Ebner W."/>
            <person name="Thuermer A."/>
            <person name="Utpatel C."/>
            <person name="Sproer C."/>
            <person name="Bunk B."/>
            <person name="Nubel U."/>
            <person name="Bloemberg G."/>
            <person name="Bottger E."/>
            <person name="Niemann S."/>
            <person name="Wagner D."/>
            <person name="Sax H."/>
        </authorList>
    </citation>
    <scope>NUCLEOTIDE SEQUENCE [LARGE SCALE GENOMIC DNA]</scope>
    <source>
        <strain evidence="2 3">ZUERICH-2</strain>
    </source>
</reference>
<feature type="region of interest" description="Disordered" evidence="1">
    <location>
        <begin position="144"/>
        <end position="169"/>
    </location>
</feature>
<sequence length="169" mass="19212">MSQRVTWCQNRRITFTRSRPGNKNDGCHVEQKNWAVVRTVVGYHRYDTASELLLLNEIWHLQSKLTNYFHPQQKLICKVRTGAKVSRKHDKAQTPFHRAINHPNMAAERIIALKRTHSLINPAATQRQIQALTAQLFTLATSKAPAGTPAPITKRARSREATNNPSRAS</sequence>
<evidence type="ECO:0000313" key="2">
    <source>
        <dbReference type="EMBL" id="ASL12927.1"/>
    </source>
</evidence>
<organism evidence="2 3">
    <name type="scientific">Mycobacterium intracellulare subsp. chimaera</name>
    <dbReference type="NCBI Taxonomy" id="222805"/>
    <lineage>
        <taxon>Bacteria</taxon>
        <taxon>Bacillati</taxon>
        <taxon>Actinomycetota</taxon>
        <taxon>Actinomycetes</taxon>
        <taxon>Mycobacteriales</taxon>
        <taxon>Mycobacteriaceae</taxon>
        <taxon>Mycobacterium</taxon>
        <taxon>Mycobacterium avium complex (MAC)</taxon>
    </lineage>
</organism>